<dbReference type="STRING" id="1317125.SAMN05444128_1470"/>
<comment type="similarity">
    <text evidence="1">Belongs to the glycosyltransferase 2 family.</text>
</comment>
<accession>A0A1R3X240</accession>
<evidence type="ECO:0000313" key="6">
    <source>
        <dbReference type="Proteomes" id="UP000187181"/>
    </source>
</evidence>
<evidence type="ECO:0000313" key="5">
    <source>
        <dbReference type="EMBL" id="SIT84954.1"/>
    </source>
</evidence>
<protein>
    <submittedName>
        <fullName evidence="5">Glycosyltransferase, GT2 family</fullName>
    </submittedName>
</protein>
<keyword evidence="6" id="KW-1185">Reference proteome</keyword>
<dbReference type="RefSeq" id="WP_076667034.1">
    <property type="nucleotide sequence ID" value="NZ_FTPP01000001.1"/>
</dbReference>
<organism evidence="5 6">
    <name type="scientific">Pontibacter indicus</name>
    <dbReference type="NCBI Taxonomy" id="1317125"/>
    <lineage>
        <taxon>Bacteria</taxon>
        <taxon>Pseudomonadati</taxon>
        <taxon>Bacteroidota</taxon>
        <taxon>Cytophagia</taxon>
        <taxon>Cytophagales</taxon>
        <taxon>Hymenobacteraceae</taxon>
        <taxon>Pontibacter</taxon>
    </lineage>
</organism>
<dbReference type="InterPro" id="IPR029044">
    <property type="entry name" value="Nucleotide-diphossugar_trans"/>
</dbReference>
<dbReference type="EMBL" id="FTPP01000001">
    <property type="protein sequence ID" value="SIT84954.1"/>
    <property type="molecule type" value="Genomic_DNA"/>
</dbReference>
<dbReference type="Gene3D" id="3.90.550.10">
    <property type="entry name" value="Spore Coat Polysaccharide Biosynthesis Protein SpsA, Chain A"/>
    <property type="match status" value="1"/>
</dbReference>
<dbReference type="PANTHER" id="PTHR43179:SF12">
    <property type="entry name" value="GALACTOFURANOSYLTRANSFERASE GLFT2"/>
    <property type="match status" value="1"/>
</dbReference>
<evidence type="ECO:0000256" key="2">
    <source>
        <dbReference type="ARBA" id="ARBA00022676"/>
    </source>
</evidence>
<dbReference type="GO" id="GO:0016757">
    <property type="term" value="F:glycosyltransferase activity"/>
    <property type="evidence" value="ECO:0007669"/>
    <property type="project" value="UniProtKB-KW"/>
</dbReference>
<reference evidence="6" key="1">
    <citation type="submission" date="2017-01" db="EMBL/GenBank/DDBJ databases">
        <authorList>
            <person name="Varghese N."/>
            <person name="Submissions S."/>
        </authorList>
    </citation>
    <scope>NUCLEOTIDE SEQUENCE [LARGE SCALE GENOMIC DNA]</scope>
    <source>
        <strain evidence="6">LP100</strain>
    </source>
</reference>
<dbReference type="Proteomes" id="UP000187181">
    <property type="component" value="Unassembled WGS sequence"/>
</dbReference>
<dbReference type="InterPro" id="IPR001173">
    <property type="entry name" value="Glyco_trans_2-like"/>
</dbReference>
<dbReference type="Pfam" id="PF00535">
    <property type="entry name" value="Glycos_transf_2"/>
    <property type="match status" value="1"/>
</dbReference>
<proteinExistence type="inferred from homology"/>
<keyword evidence="3 5" id="KW-0808">Transferase</keyword>
<evidence type="ECO:0000259" key="4">
    <source>
        <dbReference type="Pfam" id="PF00535"/>
    </source>
</evidence>
<dbReference type="PANTHER" id="PTHR43179">
    <property type="entry name" value="RHAMNOSYLTRANSFERASE WBBL"/>
    <property type="match status" value="1"/>
</dbReference>
<dbReference type="SUPFAM" id="SSF53448">
    <property type="entry name" value="Nucleotide-diphospho-sugar transferases"/>
    <property type="match status" value="1"/>
</dbReference>
<name>A0A1R3X240_9BACT</name>
<keyword evidence="2" id="KW-0328">Glycosyltransferase</keyword>
<feature type="domain" description="Glycosyltransferase 2-like" evidence="4">
    <location>
        <begin position="3"/>
        <end position="112"/>
    </location>
</feature>
<evidence type="ECO:0000256" key="1">
    <source>
        <dbReference type="ARBA" id="ARBA00006739"/>
    </source>
</evidence>
<dbReference type="AlphaFoldDB" id="A0A1R3X240"/>
<evidence type="ECO:0000256" key="3">
    <source>
        <dbReference type="ARBA" id="ARBA00022679"/>
    </source>
</evidence>
<sequence>MISIVIPVFNRKEYTRECLLSLQKQTDQRFKVVIVDDGSTDGTEDMLREEFPEVEVLKGSGSLFWTAGVNMGIRHALKQGAPLIMTMNNDVITDERLIEKMYFWHAQKPEALLGALELDANTQQPIFGGERLNWLLNTIEEVLPTLSKDEQKGLHAVTHLPGRGLLIPRAVIEKIGLFDQDRFPHYIADYDYTHTARRAGFELYVNYDARLLTYPEESGERQIRSTKSFKNYYKHLFDLKGGGNLRDFTRFTLKNCPTPYIPFHLANGYTRRLVGYFLR</sequence>
<gene>
    <name evidence="5" type="ORF">SAMN05444128_1470</name>
</gene>